<name>C5L5W0_PERM5</name>
<reference evidence="1 2" key="1">
    <citation type="submission" date="2008-07" db="EMBL/GenBank/DDBJ databases">
        <authorList>
            <person name="El-Sayed N."/>
            <person name="Caler E."/>
            <person name="Inman J."/>
            <person name="Amedeo P."/>
            <person name="Hass B."/>
            <person name="Wortman J."/>
        </authorList>
    </citation>
    <scope>NUCLEOTIDE SEQUENCE [LARGE SCALE GENOMIC DNA]</scope>
    <source>
        <strain evidence="2">ATCC 50983 / TXsc</strain>
    </source>
</reference>
<evidence type="ECO:0000313" key="1">
    <source>
        <dbReference type="EMBL" id="EER07883.1"/>
    </source>
</evidence>
<proteinExistence type="predicted"/>
<dbReference type="AlphaFoldDB" id="C5L5W0"/>
<protein>
    <submittedName>
        <fullName evidence="1">Uncharacterized protein</fullName>
    </submittedName>
</protein>
<dbReference type="EMBL" id="GG679575">
    <property type="protein sequence ID" value="EER07883.1"/>
    <property type="molecule type" value="Genomic_DNA"/>
</dbReference>
<organism evidence="2">
    <name type="scientific">Perkinsus marinus (strain ATCC 50983 / TXsc)</name>
    <dbReference type="NCBI Taxonomy" id="423536"/>
    <lineage>
        <taxon>Eukaryota</taxon>
        <taxon>Sar</taxon>
        <taxon>Alveolata</taxon>
        <taxon>Perkinsozoa</taxon>
        <taxon>Perkinsea</taxon>
        <taxon>Perkinsida</taxon>
        <taxon>Perkinsidae</taxon>
        <taxon>Perkinsus</taxon>
    </lineage>
</organism>
<feature type="non-terminal residue" evidence="1">
    <location>
        <position position="69"/>
    </location>
</feature>
<gene>
    <name evidence="1" type="ORF">Pmar_PMAR001918</name>
</gene>
<dbReference type="Proteomes" id="UP000007800">
    <property type="component" value="Unassembled WGS sequence"/>
</dbReference>
<dbReference type="RefSeq" id="XP_002776067.1">
    <property type="nucleotide sequence ID" value="XM_002776021.1"/>
</dbReference>
<dbReference type="GeneID" id="9043329"/>
<accession>C5L5W0</accession>
<dbReference type="InParanoid" id="C5L5W0"/>
<evidence type="ECO:0000313" key="2">
    <source>
        <dbReference type="Proteomes" id="UP000007800"/>
    </source>
</evidence>
<keyword evidence="2" id="KW-1185">Reference proteome</keyword>
<sequence length="69" mass="7978">MIIIPVTHQSIQRDRALARAISQHNNNQYKNKKESNKITIGKAGCDIENILVFDLSWKKKRVDVDKDDD</sequence>